<dbReference type="Gene3D" id="3.40.50.720">
    <property type="entry name" value="NAD(P)-binding Rossmann-like Domain"/>
    <property type="match status" value="1"/>
</dbReference>
<feature type="domain" description="Mur ligase central" evidence="10">
    <location>
        <begin position="115"/>
        <end position="296"/>
    </location>
</feature>
<gene>
    <name evidence="7 11" type="primary">murD</name>
    <name evidence="11" type="ORF">ENT37_11240</name>
</gene>
<comment type="pathway">
    <text evidence="2 7 8">Cell wall biogenesis; peptidoglycan biosynthesis.</text>
</comment>
<dbReference type="Gene3D" id="3.90.190.20">
    <property type="entry name" value="Mur ligase, C-terminal domain"/>
    <property type="match status" value="1"/>
</dbReference>
<dbReference type="EMBL" id="DSYK01000557">
    <property type="protein sequence ID" value="HGS22429.1"/>
    <property type="molecule type" value="Genomic_DNA"/>
</dbReference>
<dbReference type="InterPro" id="IPR036615">
    <property type="entry name" value="Mur_ligase_C_dom_sf"/>
</dbReference>
<evidence type="ECO:0000256" key="8">
    <source>
        <dbReference type="RuleBase" id="RU003664"/>
    </source>
</evidence>
<dbReference type="Gene3D" id="3.40.1190.10">
    <property type="entry name" value="Mur-like, catalytic domain"/>
    <property type="match status" value="1"/>
</dbReference>
<keyword evidence="4 7" id="KW-0436">Ligase</keyword>
<keyword evidence="6 7" id="KW-0067">ATP-binding</keyword>
<reference evidence="11" key="1">
    <citation type="journal article" date="2020" name="mSystems">
        <title>Genome- and Community-Level Interaction Insights into Carbon Utilization and Element Cycling Functions of Hydrothermarchaeota in Hydrothermal Sediment.</title>
        <authorList>
            <person name="Zhou Z."/>
            <person name="Liu Y."/>
            <person name="Xu W."/>
            <person name="Pan J."/>
            <person name="Luo Z.H."/>
            <person name="Li M."/>
        </authorList>
    </citation>
    <scope>NUCLEOTIDE SEQUENCE [LARGE SCALE GENOMIC DNA]</scope>
    <source>
        <strain evidence="11">SpSt-573</strain>
    </source>
</reference>
<keyword evidence="7 8" id="KW-0961">Cell wall biogenesis/degradation</keyword>
<keyword evidence="7 8" id="KW-0131">Cell cycle</keyword>
<dbReference type="Pfam" id="PF08245">
    <property type="entry name" value="Mur_ligase_M"/>
    <property type="match status" value="1"/>
</dbReference>
<keyword evidence="7 8" id="KW-0133">Cell shape</keyword>
<comment type="similarity">
    <text evidence="7">Belongs to the MurCDEF family.</text>
</comment>
<name>A0A7C4PMS7_9CHLR</name>
<keyword evidence="3 7" id="KW-0963">Cytoplasm</keyword>
<keyword evidence="7 8" id="KW-0573">Peptidoglycan synthesis</keyword>
<keyword evidence="7 8" id="KW-0132">Cell division</keyword>
<dbReference type="GO" id="GO:0009252">
    <property type="term" value="P:peptidoglycan biosynthetic process"/>
    <property type="evidence" value="ECO:0007669"/>
    <property type="project" value="UniProtKB-UniRule"/>
</dbReference>
<organism evidence="11">
    <name type="scientific">Anaerolinea thermolimosa</name>
    <dbReference type="NCBI Taxonomy" id="229919"/>
    <lineage>
        <taxon>Bacteria</taxon>
        <taxon>Bacillati</taxon>
        <taxon>Chloroflexota</taxon>
        <taxon>Anaerolineae</taxon>
        <taxon>Anaerolineales</taxon>
        <taxon>Anaerolineaceae</taxon>
        <taxon>Anaerolinea</taxon>
    </lineage>
</organism>
<evidence type="ECO:0000256" key="7">
    <source>
        <dbReference type="HAMAP-Rule" id="MF_00639"/>
    </source>
</evidence>
<dbReference type="GO" id="GO:0051301">
    <property type="term" value="P:cell division"/>
    <property type="evidence" value="ECO:0007669"/>
    <property type="project" value="UniProtKB-KW"/>
</dbReference>
<evidence type="ECO:0000259" key="10">
    <source>
        <dbReference type="Pfam" id="PF08245"/>
    </source>
</evidence>
<dbReference type="UniPathway" id="UPA00219"/>
<accession>A0A7C4PMS7</accession>
<sequence>MTRNWSNQRVLILGAARQGLSLARFLAAHHAQVILNDQRPAEALEKERQSLAAWPVRWVTGGHPLELLDEADWICLSGGIPLTLPLVVEARKRGLPLTNDSQIFMEEVPCPVIGITGSAGKTTTTTLVGRMAQAALQPPRRAWVGGNIGTPLIDRVTEIQPSDLVVLELSSFQLELMTRSPQVAAVLNITPNHLDRHQSMEAYTAAKAHILDFQSEENVAILNREDAGARGLFSHVKGRLVTFGIRPPSEGMAGTFIRDDMFYATDGVQEKPLFPLTVNQLRGEHNLLNVLAACAVGLAAGFPHGPLRSGVEGFQGVAHRLELVREWKGVRWYNDSIATAPERTLAALRSFHEPVVLMLGGRDKALPWDDLARAIHERVDHVVVFGEAAEKICRAIGPLKEGSRPYSLQICPGVEDAVRAAAQVASPGCVVLFSPGGTSYDEFKDFEERGERFRQWVKALS</sequence>
<dbReference type="InterPro" id="IPR004101">
    <property type="entry name" value="Mur_ligase_C"/>
</dbReference>
<dbReference type="GO" id="GO:0005524">
    <property type="term" value="F:ATP binding"/>
    <property type="evidence" value="ECO:0007669"/>
    <property type="project" value="UniProtKB-UniRule"/>
</dbReference>
<dbReference type="EC" id="6.3.2.9" evidence="7 8"/>
<evidence type="ECO:0000259" key="9">
    <source>
        <dbReference type="Pfam" id="PF02875"/>
    </source>
</evidence>
<protein>
    <recommendedName>
        <fullName evidence="7 8">UDP-N-acetylmuramoylalanine--D-glutamate ligase</fullName>
        <ecNumber evidence="7 8">6.3.2.9</ecNumber>
    </recommendedName>
    <alternativeName>
        <fullName evidence="7">D-glutamic acid-adding enzyme</fullName>
    </alternativeName>
    <alternativeName>
        <fullName evidence="7">UDP-N-acetylmuramoyl-L-alanyl-D-glutamate synthetase</fullName>
    </alternativeName>
</protein>
<comment type="function">
    <text evidence="7 8">Cell wall formation. Catalyzes the addition of glutamate to the nucleotide precursor UDP-N-acetylmuramoyl-L-alanine (UMA).</text>
</comment>
<evidence type="ECO:0000313" key="11">
    <source>
        <dbReference type="EMBL" id="HGS22429.1"/>
    </source>
</evidence>
<dbReference type="GO" id="GO:0005737">
    <property type="term" value="C:cytoplasm"/>
    <property type="evidence" value="ECO:0007669"/>
    <property type="project" value="UniProtKB-SubCell"/>
</dbReference>
<dbReference type="InterPro" id="IPR005762">
    <property type="entry name" value="MurD"/>
</dbReference>
<dbReference type="InterPro" id="IPR036565">
    <property type="entry name" value="Mur-like_cat_sf"/>
</dbReference>
<evidence type="ECO:0000256" key="2">
    <source>
        <dbReference type="ARBA" id="ARBA00004752"/>
    </source>
</evidence>
<dbReference type="SUPFAM" id="SSF53623">
    <property type="entry name" value="MurD-like peptide ligases, catalytic domain"/>
    <property type="match status" value="1"/>
</dbReference>
<comment type="caution">
    <text evidence="11">The sequence shown here is derived from an EMBL/GenBank/DDBJ whole genome shotgun (WGS) entry which is preliminary data.</text>
</comment>
<dbReference type="SUPFAM" id="SSF53244">
    <property type="entry name" value="MurD-like peptide ligases, peptide-binding domain"/>
    <property type="match status" value="1"/>
</dbReference>
<proteinExistence type="inferred from homology"/>
<dbReference type="Pfam" id="PF02875">
    <property type="entry name" value="Mur_ligase_C"/>
    <property type="match status" value="1"/>
</dbReference>
<comment type="catalytic activity">
    <reaction evidence="7 8">
        <text>UDP-N-acetyl-alpha-D-muramoyl-L-alanine + D-glutamate + ATP = UDP-N-acetyl-alpha-D-muramoyl-L-alanyl-D-glutamate + ADP + phosphate + H(+)</text>
        <dbReference type="Rhea" id="RHEA:16429"/>
        <dbReference type="ChEBI" id="CHEBI:15378"/>
        <dbReference type="ChEBI" id="CHEBI:29986"/>
        <dbReference type="ChEBI" id="CHEBI:30616"/>
        <dbReference type="ChEBI" id="CHEBI:43474"/>
        <dbReference type="ChEBI" id="CHEBI:83898"/>
        <dbReference type="ChEBI" id="CHEBI:83900"/>
        <dbReference type="ChEBI" id="CHEBI:456216"/>
        <dbReference type="EC" id="6.3.2.9"/>
    </reaction>
</comment>
<dbReference type="PANTHER" id="PTHR43692">
    <property type="entry name" value="UDP-N-ACETYLMURAMOYLALANINE--D-GLUTAMATE LIGASE"/>
    <property type="match status" value="1"/>
</dbReference>
<dbReference type="SUPFAM" id="SSF51984">
    <property type="entry name" value="MurCD N-terminal domain"/>
    <property type="match status" value="1"/>
</dbReference>
<feature type="domain" description="Mur ligase C-terminal" evidence="9">
    <location>
        <begin position="319"/>
        <end position="435"/>
    </location>
</feature>
<feature type="binding site" evidence="7">
    <location>
        <begin position="117"/>
        <end position="123"/>
    </location>
    <ligand>
        <name>ATP</name>
        <dbReference type="ChEBI" id="CHEBI:30616"/>
    </ligand>
</feature>
<dbReference type="InterPro" id="IPR013221">
    <property type="entry name" value="Mur_ligase_cen"/>
</dbReference>
<dbReference type="Pfam" id="PF21799">
    <property type="entry name" value="MurD-like_N"/>
    <property type="match status" value="1"/>
</dbReference>
<evidence type="ECO:0000256" key="1">
    <source>
        <dbReference type="ARBA" id="ARBA00004496"/>
    </source>
</evidence>
<dbReference type="AlphaFoldDB" id="A0A7C4PMS7"/>
<dbReference type="NCBIfam" id="TIGR01087">
    <property type="entry name" value="murD"/>
    <property type="match status" value="1"/>
</dbReference>
<evidence type="ECO:0000256" key="5">
    <source>
        <dbReference type="ARBA" id="ARBA00022741"/>
    </source>
</evidence>
<evidence type="ECO:0000256" key="6">
    <source>
        <dbReference type="ARBA" id="ARBA00022840"/>
    </source>
</evidence>
<dbReference type="PANTHER" id="PTHR43692:SF1">
    <property type="entry name" value="UDP-N-ACETYLMURAMOYLALANINE--D-GLUTAMATE LIGASE"/>
    <property type="match status" value="1"/>
</dbReference>
<comment type="subcellular location">
    <subcellularLocation>
        <location evidence="1 7 8">Cytoplasm</location>
    </subcellularLocation>
</comment>
<dbReference type="GO" id="GO:0008764">
    <property type="term" value="F:UDP-N-acetylmuramoylalanine-D-glutamate ligase activity"/>
    <property type="evidence" value="ECO:0007669"/>
    <property type="project" value="UniProtKB-UniRule"/>
</dbReference>
<evidence type="ECO:0000256" key="4">
    <source>
        <dbReference type="ARBA" id="ARBA00022598"/>
    </source>
</evidence>
<dbReference type="GO" id="GO:0071555">
    <property type="term" value="P:cell wall organization"/>
    <property type="evidence" value="ECO:0007669"/>
    <property type="project" value="UniProtKB-KW"/>
</dbReference>
<evidence type="ECO:0000256" key="3">
    <source>
        <dbReference type="ARBA" id="ARBA00022490"/>
    </source>
</evidence>
<dbReference type="GO" id="GO:0008360">
    <property type="term" value="P:regulation of cell shape"/>
    <property type="evidence" value="ECO:0007669"/>
    <property type="project" value="UniProtKB-KW"/>
</dbReference>
<keyword evidence="5 7" id="KW-0547">Nucleotide-binding</keyword>
<dbReference type="HAMAP" id="MF_00639">
    <property type="entry name" value="MurD"/>
    <property type="match status" value="1"/>
</dbReference>